<sequence length="505" mass="53789">MRITVFIALVALSSTSFGKNDWTKVCLNGTCSYDVEEGESNMGGRFDISGSPSAISDITSAAGWSIVNCTDSTNSQTIKIVCTDESKGCGHIFQNGAQDTIIRLPENCGSGPFVRVAKHWIPDDQSIPKALAANHTSSTSTMPHVHMLEIDGNFDKASGIHGNVSFELRTQGNLHPSPKQQKRQNGSGSTVAPFSLVNENVIIFDDMMTCPVASGQQNEIFLGSLLIQNVTLETTIIVISSGTLVPPSISSLSFSAPMNGIVDGAGLASLSLQGTISVIDFQFLDMIFASFSIADVVTVQPSFSIIANAAGTVEGITNFVPFVGFAYSITNLNFTYPFEVPAPSVEVTTPVSQFNVPALPSENSNAQITMNTTFKFLVQVNAFGQTVDLSVSYNVAENMSMNSTPAVEGEEVVCFDLDNRFSLVVANSGPFFQAFEAPGAQTIFEDEIPILSICDVVELGPSPPSRRSNTPGLPNTNLKRDIFSCPPVAATSLEVINIEGTFPLS</sequence>
<dbReference type="Proteomes" id="UP000053477">
    <property type="component" value="Unassembled WGS sequence"/>
</dbReference>
<keyword evidence="4" id="KW-1185">Reference proteome</keyword>
<keyword evidence="2" id="KW-0732">Signal</keyword>
<protein>
    <submittedName>
        <fullName evidence="3">Uncharacterized protein</fullName>
    </submittedName>
</protein>
<dbReference type="EMBL" id="KQ085907">
    <property type="protein sequence ID" value="KLO17239.1"/>
    <property type="molecule type" value="Genomic_DNA"/>
</dbReference>
<evidence type="ECO:0000256" key="1">
    <source>
        <dbReference type="SAM" id="MobiDB-lite"/>
    </source>
</evidence>
<dbReference type="AlphaFoldDB" id="A0A0H2RZQ8"/>
<feature type="signal peptide" evidence="2">
    <location>
        <begin position="1"/>
        <end position="18"/>
    </location>
</feature>
<name>A0A0H2RZQ8_9AGAM</name>
<dbReference type="InParanoid" id="A0A0H2RZQ8"/>
<evidence type="ECO:0000313" key="4">
    <source>
        <dbReference type="Proteomes" id="UP000053477"/>
    </source>
</evidence>
<evidence type="ECO:0000256" key="2">
    <source>
        <dbReference type="SAM" id="SignalP"/>
    </source>
</evidence>
<gene>
    <name evidence="3" type="ORF">SCHPADRAFT_937267</name>
</gene>
<feature type="region of interest" description="Disordered" evidence="1">
    <location>
        <begin position="170"/>
        <end position="191"/>
    </location>
</feature>
<evidence type="ECO:0000313" key="3">
    <source>
        <dbReference type="EMBL" id="KLO17239.1"/>
    </source>
</evidence>
<dbReference type="OrthoDB" id="73875at2759"/>
<proteinExistence type="predicted"/>
<feature type="chain" id="PRO_5005201931" evidence="2">
    <location>
        <begin position="19"/>
        <end position="505"/>
    </location>
</feature>
<organism evidence="3 4">
    <name type="scientific">Schizopora paradoxa</name>
    <dbReference type="NCBI Taxonomy" id="27342"/>
    <lineage>
        <taxon>Eukaryota</taxon>
        <taxon>Fungi</taxon>
        <taxon>Dikarya</taxon>
        <taxon>Basidiomycota</taxon>
        <taxon>Agaricomycotina</taxon>
        <taxon>Agaricomycetes</taxon>
        <taxon>Hymenochaetales</taxon>
        <taxon>Schizoporaceae</taxon>
        <taxon>Schizopora</taxon>
    </lineage>
</organism>
<accession>A0A0H2RZQ8</accession>
<reference evidence="3 4" key="1">
    <citation type="submission" date="2015-04" db="EMBL/GenBank/DDBJ databases">
        <title>Complete genome sequence of Schizopora paradoxa KUC8140, a cosmopolitan wood degrader in East Asia.</title>
        <authorList>
            <consortium name="DOE Joint Genome Institute"/>
            <person name="Min B."/>
            <person name="Park H."/>
            <person name="Jang Y."/>
            <person name="Kim J.-J."/>
            <person name="Kim K.H."/>
            <person name="Pangilinan J."/>
            <person name="Lipzen A."/>
            <person name="Riley R."/>
            <person name="Grigoriev I.V."/>
            <person name="Spatafora J.W."/>
            <person name="Choi I.-G."/>
        </authorList>
    </citation>
    <scope>NUCLEOTIDE SEQUENCE [LARGE SCALE GENOMIC DNA]</scope>
    <source>
        <strain evidence="3 4">KUC8140</strain>
    </source>
</reference>
<dbReference type="STRING" id="27342.A0A0H2RZQ8"/>